<evidence type="ECO:0000313" key="1">
    <source>
        <dbReference type="EMBL" id="KAK0325929.1"/>
    </source>
</evidence>
<protein>
    <submittedName>
        <fullName evidence="1">Uncharacterized protein</fullName>
    </submittedName>
</protein>
<reference evidence="1" key="1">
    <citation type="submission" date="2021-12" db="EMBL/GenBank/DDBJ databases">
        <title>Black yeast isolated from Biological Soil Crust.</title>
        <authorList>
            <person name="Kurbessoian T."/>
        </authorList>
    </citation>
    <scope>NUCLEOTIDE SEQUENCE</scope>
    <source>
        <strain evidence="1">CCFEE 5208</strain>
    </source>
</reference>
<sequence length="85" mass="8910">MPGGNSSTGYRGSANLSDYRGNVNGGGGYGSPGSNATNPGPRVAEFWNCCMEPCRLVKPRRNNDQKTCQCGHGICIDCAVVTLNV</sequence>
<accession>A0AAN6JDD9</accession>
<dbReference type="EMBL" id="JASUXU010000005">
    <property type="protein sequence ID" value="KAK0325929.1"/>
    <property type="molecule type" value="Genomic_DNA"/>
</dbReference>
<proteinExistence type="predicted"/>
<organism evidence="1 2">
    <name type="scientific">Friedmanniomyces endolithicus</name>
    <dbReference type="NCBI Taxonomy" id="329885"/>
    <lineage>
        <taxon>Eukaryota</taxon>
        <taxon>Fungi</taxon>
        <taxon>Dikarya</taxon>
        <taxon>Ascomycota</taxon>
        <taxon>Pezizomycotina</taxon>
        <taxon>Dothideomycetes</taxon>
        <taxon>Dothideomycetidae</taxon>
        <taxon>Mycosphaerellales</taxon>
        <taxon>Teratosphaeriaceae</taxon>
        <taxon>Friedmanniomyces</taxon>
    </lineage>
</organism>
<dbReference type="Proteomes" id="UP001168146">
    <property type="component" value="Unassembled WGS sequence"/>
</dbReference>
<gene>
    <name evidence="1" type="ORF">LTR82_002674</name>
</gene>
<name>A0AAN6JDD9_9PEZI</name>
<dbReference type="AlphaFoldDB" id="A0AAN6JDD9"/>
<evidence type="ECO:0000313" key="2">
    <source>
        <dbReference type="Proteomes" id="UP001168146"/>
    </source>
</evidence>
<comment type="caution">
    <text evidence="1">The sequence shown here is derived from an EMBL/GenBank/DDBJ whole genome shotgun (WGS) entry which is preliminary data.</text>
</comment>